<proteinExistence type="predicted"/>
<reference evidence="1" key="1">
    <citation type="submission" date="2022-07" db="EMBL/GenBank/DDBJ databases">
        <title>Genome Sequence of Citrobacter portucalensis from Edible Snails.</title>
        <authorList>
            <person name="Okafor A.C."/>
            <person name="Ogbo F.C."/>
            <person name="Ruppitsch W."/>
            <person name="Allerberger F."/>
        </authorList>
    </citation>
    <scope>NUCLEOTIDE SEQUENCE</scope>
    <source>
        <strain evidence="1">Igbk 7</strain>
    </source>
</reference>
<evidence type="ECO:0000313" key="1">
    <source>
        <dbReference type="EMBL" id="MCX9004505.1"/>
    </source>
</evidence>
<protein>
    <submittedName>
        <fullName evidence="1">Uncharacterized protein</fullName>
    </submittedName>
</protein>
<sequence length="133" mass="15663">MSDEVKNEIREKIKSYWEKNNKPYLISLLGSEFNIKLKEFIGNKKIKEWVDENLEELDAEFYQSPEKKEYVGLIPKGESFEKKFSIIGDVKKITQSDQRKITIDFLTMLNKLDESDKKRISIPTDLIIKLMGK</sequence>
<organism evidence="1 2">
    <name type="scientific">Citrobacter portucalensis</name>
    <dbReference type="NCBI Taxonomy" id="1639133"/>
    <lineage>
        <taxon>Bacteria</taxon>
        <taxon>Pseudomonadati</taxon>
        <taxon>Pseudomonadota</taxon>
        <taxon>Gammaproteobacteria</taxon>
        <taxon>Enterobacterales</taxon>
        <taxon>Enterobacteriaceae</taxon>
        <taxon>Citrobacter</taxon>
        <taxon>Citrobacter freundii complex</taxon>
    </lineage>
</organism>
<dbReference type="RefSeq" id="WP_267449667.1">
    <property type="nucleotide sequence ID" value="NZ_JANDBG010000034.1"/>
</dbReference>
<name>A0AAW5WET1_9ENTR</name>
<dbReference type="AlphaFoldDB" id="A0AAW5WET1"/>
<dbReference type="EMBL" id="JANDBG010000034">
    <property type="protein sequence ID" value="MCX9004505.1"/>
    <property type="molecule type" value="Genomic_DNA"/>
</dbReference>
<gene>
    <name evidence="1" type="ORF">NLN86_23085</name>
</gene>
<dbReference type="Proteomes" id="UP001207430">
    <property type="component" value="Unassembled WGS sequence"/>
</dbReference>
<comment type="caution">
    <text evidence="1">The sequence shown here is derived from an EMBL/GenBank/DDBJ whole genome shotgun (WGS) entry which is preliminary data.</text>
</comment>
<evidence type="ECO:0000313" key="2">
    <source>
        <dbReference type="Proteomes" id="UP001207430"/>
    </source>
</evidence>
<accession>A0AAW5WET1</accession>